<keyword evidence="1" id="KW-0175">Coiled coil</keyword>
<dbReference type="Proteomes" id="UP000023152">
    <property type="component" value="Unassembled WGS sequence"/>
</dbReference>
<gene>
    <name evidence="3" type="ORF">RFI_15027</name>
</gene>
<sequence length="227" mass="26444">MFFEFCAPYVVAGICTMHPSLMASLLTYYFNSATVLSNKIQVAEDNLVNIRKRIEKEKSIANNEKLLNVVRTSLNDVDQWVNEERLVEQQLKQLDADKQHIEGTLLILLGRRIEDENARKTLNMKELLQNSQNAKVHKVELYLYKLIGDHEAIVNAYLNDPDMRLHVFDYLHNLYQDCCDAKAYAFLICICVLFHLYLLCSYDLNISFFFFSCFAISTQNKQTLHML</sequence>
<keyword evidence="2" id="KW-0472">Membrane</keyword>
<keyword evidence="2" id="KW-0812">Transmembrane</keyword>
<reference evidence="3 4" key="1">
    <citation type="journal article" date="2013" name="Curr. Biol.">
        <title>The Genome of the Foraminiferan Reticulomyxa filosa.</title>
        <authorList>
            <person name="Glockner G."/>
            <person name="Hulsmann N."/>
            <person name="Schleicher M."/>
            <person name="Noegel A.A."/>
            <person name="Eichinger L."/>
            <person name="Gallinger C."/>
            <person name="Pawlowski J."/>
            <person name="Sierra R."/>
            <person name="Euteneuer U."/>
            <person name="Pillet L."/>
            <person name="Moustafa A."/>
            <person name="Platzer M."/>
            <person name="Groth M."/>
            <person name="Szafranski K."/>
            <person name="Schliwa M."/>
        </authorList>
    </citation>
    <scope>NUCLEOTIDE SEQUENCE [LARGE SCALE GENOMIC DNA]</scope>
</reference>
<protein>
    <submittedName>
        <fullName evidence="3">Uncharacterized protein</fullName>
    </submittedName>
</protein>
<dbReference type="AlphaFoldDB" id="X6NA34"/>
<keyword evidence="4" id="KW-1185">Reference proteome</keyword>
<evidence type="ECO:0000256" key="2">
    <source>
        <dbReference type="SAM" id="Phobius"/>
    </source>
</evidence>
<proteinExistence type="predicted"/>
<feature type="transmembrane region" description="Helical" evidence="2">
    <location>
        <begin position="183"/>
        <end position="216"/>
    </location>
</feature>
<organism evidence="3 4">
    <name type="scientific">Reticulomyxa filosa</name>
    <dbReference type="NCBI Taxonomy" id="46433"/>
    <lineage>
        <taxon>Eukaryota</taxon>
        <taxon>Sar</taxon>
        <taxon>Rhizaria</taxon>
        <taxon>Retaria</taxon>
        <taxon>Foraminifera</taxon>
        <taxon>Monothalamids</taxon>
        <taxon>Reticulomyxidae</taxon>
        <taxon>Reticulomyxa</taxon>
    </lineage>
</organism>
<accession>X6NA34</accession>
<dbReference type="EMBL" id="ASPP01010974">
    <property type="protein sequence ID" value="ETO22172.1"/>
    <property type="molecule type" value="Genomic_DNA"/>
</dbReference>
<comment type="caution">
    <text evidence="3">The sequence shown here is derived from an EMBL/GenBank/DDBJ whole genome shotgun (WGS) entry which is preliminary data.</text>
</comment>
<evidence type="ECO:0000313" key="4">
    <source>
        <dbReference type="Proteomes" id="UP000023152"/>
    </source>
</evidence>
<name>X6NA34_RETFI</name>
<feature type="coiled-coil region" evidence="1">
    <location>
        <begin position="33"/>
        <end position="97"/>
    </location>
</feature>
<keyword evidence="2" id="KW-1133">Transmembrane helix</keyword>
<evidence type="ECO:0000256" key="1">
    <source>
        <dbReference type="SAM" id="Coils"/>
    </source>
</evidence>
<evidence type="ECO:0000313" key="3">
    <source>
        <dbReference type="EMBL" id="ETO22172.1"/>
    </source>
</evidence>